<proteinExistence type="predicted"/>
<gene>
    <name evidence="2" type="ORF">M0R45_006942</name>
</gene>
<sequence>MSYLRCLGPTESREAIQEIHEGICGHHPGGRAMAHKLIRLGYYWPTLLRDSISFTRQCKSCQFNAPNVPKPSQPLETMVNPCPFA</sequence>
<feature type="domain" description="Integrase zinc-binding" evidence="1">
    <location>
        <begin position="11"/>
        <end position="66"/>
    </location>
</feature>
<dbReference type="PANTHER" id="PTHR48475:SF2">
    <property type="entry name" value="RIBONUCLEASE H"/>
    <property type="match status" value="1"/>
</dbReference>
<reference evidence="2 3" key="1">
    <citation type="journal article" date="2023" name="G3 (Bethesda)">
        <title>A chromosome-length genome assembly and annotation of blackberry (Rubus argutus, cv. 'Hillquist').</title>
        <authorList>
            <person name="Bruna T."/>
            <person name="Aryal R."/>
            <person name="Dudchenko O."/>
            <person name="Sargent D.J."/>
            <person name="Mead D."/>
            <person name="Buti M."/>
            <person name="Cavallini A."/>
            <person name="Hytonen T."/>
            <person name="Andres J."/>
            <person name="Pham M."/>
            <person name="Weisz D."/>
            <person name="Mascagni F."/>
            <person name="Usai G."/>
            <person name="Natali L."/>
            <person name="Bassil N."/>
            <person name="Fernandez G.E."/>
            <person name="Lomsadze A."/>
            <person name="Armour M."/>
            <person name="Olukolu B."/>
            <person name="Poorten T."/>
            <person name="Britton C."/>
            <person name="Davik J."/>
            <person name="Ashrafi H."/>
            <person name="Aiden E.L."/>
            <person name="Borodovsky M."/>
            <person name="Worthington M."/>
        </authorList>
    </citation>
    <scope>NUCLEOTIDE SEQUENCE [LARGE SCALE GENOMIC DNA]</scope>
    <source>
        <strain evidence="2">PI 553951</strain>
    </source>
</reference>
<protein>
    <recommendedName>
        <fullName evidence="1">Integrase zinc-binding domain-containing protein</fullName>
    </recommendedName>
</protein>
<keyword evidence="3" id="KW-1185">Reference proteome</keyword>
<accession>A0AAW1YS81</accession>
<evidence type="ECO:0000313" key="3">
    <source>
        <dbReference type="Proteomes" id="UP001457282"/>
    </source>
</evidence>
<dbReference type="Proteomes" id="UP001457282">
    <property type="component" value="Unassembled WGS sequence"/>
</dbReference>
<dbReference type="AlphaFoldDB" id="A0AAW1YS81"/>
<evidence type="ECO:0000259" key="1">
    <source>
        <dbReference type="Pfam" id="PF17921"/>
    </source>
</evidence>
<dbReference type="Pfam" id="PF17921">
    <property type="entry name" value="Integrase_H2C2"/>
    <property type="match status" value="1"/>
</dbReference>
<name>A0AAW1YS81_RUBAR</name>
<dbReference type="Gene3D" id="1.10.340.70">
    <property type="match status" value="1"/>
</dbReference>
<dbReference type="EMBL" id="JBEDUW010000001">
    <property type="protein sequence ID" value="KAK9951504.1"/>
    <property type="molecule type" value="Genomic_DNA"/>
</dbReference>
<organism evidence="2 3">
    <name type="scientific">Rubus argutus</name>
    <name type="common">Southern blackberry</name>
    <dbReference type="NCBI Taxonomy" id="59490"/>
    <lineage>
        <taxon>Eukaryota</taxon>
        <taxon>Viridiplantae</taxon>
        <taxon>Streptophyta</taxon>
        <taxon>Embryophyta</taxon>
        <taxon>Tracheophyta</taxon>
        <taxon>Spermatophyta</taxon>
        <taxon>Magnoliopsida</taxon>
        <taxon>eudicotyledons</taxon>
        <taxon>Gunneridae</taxon>
        <taxon>Pentapetalae</taxon>
        <taxon>rosids</taxon>
        <taxon>fabids</taxon>
        <taxon>Rosales</taxon>
        <taxon>Rosaceae</taxon>
        <taxon>Rosoideae</taxon>
        <taxon>Rosoideae incertae sedis</taxon>
        <taxon>Rubus</taxon>
    </lineage>
</organism>
<comment type="caution">
    <text evidence="2">The sequence shown here is derived from an EMBL/GenBank/DDBJ whole genome shotgun (WGS) entry which is preliminary data.</text>
</comment>
<dbReference type="PANTHER" id="PTHR48475">
    <property type="entry name" value="RIBONUCLEASE H"/>
    <property type="match status" value="1"/>
</dbReference>
<evidence type="ECO:0000313" key="2">
    <source>
        <dbReference type="EMBL" id="KAK9951504.1"/>
    </source>
</evidence>
<dbReference type="InterPro" id="IPR041588">
    <property type="entry name" value="Integrase_H2C2"/>
</dbReference>